<accession>A0A495QX57</accession>
<dbReference type="PANTHER" id="PTHR43162">
    <property type="match status" value="1"/>
</dbReference>
<evidence type="ECO:0000259" key="1">
    <source>
        <dbReference type="Pfam" id="PF13460"/>
    </source>
</evidence>
<dbReference type="Gene3D" id="3.90.25.10">
    <property type="entry name" value="UDP-galactose 4-epimerase, domain 1"/>
    <property type="match status" value="1"/>
</dbReference>
<dbReference type="EMBL" id="RBWU01000001">
    <property type="protein sequence ID" value="RKS78702.1"/>
    <property type="molecule type" value="Genomic_DNA"/>
</dbReference>
<gene>
    <name evidence="2" type="ORF">BZB76_0130</name>
</gene>
<evidence type="ECO:0000313" key="3">
    <source>
        <dbReference type="Proteomes" id="UP000274601"/>
    </source>
</evidence>
<feature type="domain" description="NAD(P)-binding" evidence="1">
    <location>
        <begin position="18"/>
        <end position="184"/>
    </location>
</feature>
<keyword evidence="3" id="KW-1185">Reference proteome</keyword>
<dbReference type="CDD" id="cd05269">
    <property type="entry name" value="TMR_SDR_a"/>
    <property type="match status" value="1"/>
</dbReference>
<dbReference type="AlphaFoldDB" id="A0A495QX57"/>
<protein>
    <submittedName>
        <fullName evidence="2">Uncharacterized protein YbjT (DUF2867 family)</fullName>
    </submittedName>
</protein>
<dbReference type="InterPro" id="IPR016040">
    <property type="entry name" value="NAD(P)-bd_dom"/>
</dbReference>
<dbReference type="PANTHER" id="PTHR43162:SF1">
    <property type="entry name" value="PRESTALK A DIFFERENTIATION PROTEIN A"/>
    <property type="match status" value="1"/>
</dbReference>
<reference evidence="2 3" key="1">
    <citation type="submission" date="2018-10" db="EMBL/GenBank/DDBJ databases">
        <title>Genomic Encyclopedia of Archaeal and Bacterial Type Strains, Phase II (KMG-II): from individual species to whole genera.</title>
        <authorList>
            <person name="Goeker M."/>
        </authorList>
    </citation>
    <scope>NUCLEOTIDE SEQUENCE [LARGE SCALE GENOMIC DNA]</scope>
    <source>
        <strain evidence="2 3">DSM 43383</strain>
    </source>
</reference>
<sequence>MNDQLTGAMPEQPILVTGASGKSGRRVVNRLRAKGLPVRAASRSGEHHFDWTNKDTWDPALEGIRAAYIVQLDGTKLVRPFVERAAQHGVRRIVLASGRGIDDSNYVRDRNGVLDGVRDSESAVRESGLEWTITRPGWFAQNFSEGFFADAVRNRELRLPAGDGAATFIDAEDIAAVVVAALTEDHHTGQIYELSGPRPVTLTEAAATISEAIGHEIRYVPLSVKEYVAELVQQGVPPTDAEAFADVIEPLREGRDAYTSDGVQRALGRPPRTFADFTRSTTAKGGWPT</sequence>
<dbReference type="InterPro" id="IPR036291">
    <property type="entry name" value="NAD(P)-bd_dom_sf"/>
</dbReference>
<dbReference type="Gene3D" id="3.40.50.720">
    <property type="entry name" value="NAD(P)-binding Rossmann-like Domain"/>
    <property type="match status" value="1"/>
</dbReference>
<dbReference type="Proteomes" id="UP000274601">
    <property type="component" value="Unassembled WGS sequence"/>
</dbReference>
<name>A0A495QX57_9ACTN</name>
<dbReference type="InterPro" id="IPR051604">
    <property type="entry name" value="Ergot_Alk_Oxidoreductase"/>
</dbReference>
<comment type="caution">
    <text evidence="2">The sequence shown here is derived from an EMBL/GenBank/DDBJ whole genome shotgun (WGS) entry which is preliminary data.</text>
</comment>
<organism evidence="2 3">
    <name type="scientific">Actinomadura pelletieri DSM 43383</name>
    <dbReference type="NCBI Taxonomy" id="1120940"/>
    <lineage>
        <taxon>Bacteria</taxon>
        <taxon>Bacillati</taxon>
        <taxon>Actinomycetota</taxon>
        <taxon>Actinomycetes</taxon>
        <taxon>Streptosporangiales</taxon>
        <taxon>Thermomonosporaceae</taxon>
        <taxon>Actinomadura</taxon>
    </lineage>
</organism>
<dbReference type="Pfam" id="PF13460">
    <property type="entry name" value="NAD_binding_10"/>
    <property type="match status" value="1"/>
</dbReference>
<dbReference type="SUPFAM" id="SSF51735">
    <property type="entry name" value="NAD(P)-binding Rossmann-fold domains"/>
    <property type="match status" value="1"/>
</dbReference>
<evidence type="ECO:0000313" key="2">
    <source>
        <dbReference type="EMBL" id="RKS78702.1"/>
    </source>
</evidence>
<proteinExistence type="predicted"/>